<evidence type="ECO:0000259" key="6">
    <source>
        <dbReference type="PROSITE" id="PS50109"/>
    </source>
</evidence>
<keyword evidence="5" id="KW-0418">Kinase</keyword>
<dbReference type="SMART" id="SM00387">
    <property type="entry name" value="HATPase_c"/>
    <property type="match status" value="1"/>
</dbReference>
<evidence type="ECO:0000256" key="2">
    <source>
        <dbReference type="ARBA" id="ARBA00012438"/>
    </source>
</evidence>
<dbReference type="InterPro" id="IPR003594">
    <property type="entry name" value="HATPase_dom"/>
</dbReference>
<reference evidence="9 10" key="1">
    <citation type="submission" date="2018-03" db="EMBL/GenBank/DDBJ databases">
        <authorList>
            <person name="Keele B.F."/>
        </authorList>
    </citation>
    <scope>NUCLEOTIDE SEQUENCE [LARGE SCALE GENOMIC DNA]</scope>
    <source>
        <strain evidence="9 10">D20</strain>
    </source>
</reference>
<dbReference type="Gene3D" id="3.30.450.20">
    <property type="entry name" value="PAS domain"/>
    <property type="match status" value="2"/>
</dbReference>
<dbReference type="Pfam" id="PF02518">
    <property type="entry name" value="HATPase_c"/>
    <property type="match status" value="1"/>
</dbReference>
<dbReference type="RefSeq" id="WP_107492198.1">
    <property type="nucleotide sequence ID" value="NZ_PZKC01000002.1"/>
</dbReference>
<dbReference type="Proteomes" id="UP000241193">
    <property type="component" value="Unassembled WGS sequence"/>
</dbReference>
<dbReference type="PRINTS" id="PR00344">
    <property type="entry name" value="BCTRLSENSOR"/>
</dbReference>
<keyword evidence="4" id="KW-0808">Transferase</keyword>
<name>A0A2T4IIT0_9RHOO</name>
<dbReference type="NCBIfam" id="TIGR02938">
    <property type="entry name" value="nifL_nitrog"/>
    <property type="match status" value="1"/>
</dbReference>
<dbReference type="AlphaFoldDB" id="A0A2T4IIT0"/>
<gene>
    <name evidence="9" type="primary">nifL</name>
    <name evidence="9" type="ORF">C8261_03105</name>
</gene>
<dbReference type="PANTHER" id="PTHR43304">
    <property type="entry name" value="PHYTOCHROME-LIKE PROTEIN CPH1"/>
    <property type="match status" value="1"/>
</dbReference>
<dbReference type="GO" id="GO:0004673">
    <property type="term" value="F:protein histidine kinase activity"/>
    <property type="evidence" value="ECO:0007669"/>
    <property type="project" value="UniProtKB-EC"/>
</dbReference>
<accession>A0A2T4IIT0</accession>
<evidence type="ECO:0000313" key="9">
    <source>
        <dbReference type="EMBL" id="PTD97678.1"/>
    </source>
</evidence>
<sequence>MMAIPASAPAQPGPFPAHITDALFHHAIDQSAIAVSITDSAANILYVNQAFCAITGYSAAEVVGRNQSLLSYRSTPRAVYQELWRALTAGRPWSGRLLNRRKDGRPYVAELTVTPLAPQSGAEGGSHYLGMHWDATEEHRLARQLANHKQLIESVISVAPVAVALLNSDGQVVLDNPAYRRISEEMRVVEPAHEVMTALQQSLGEAFHHAVTHRRALSNHELRFERAGGGEARWYSCSLTWFEERSTLPDAFYGDDCTDYQLLVMHDISASKRQEEALRLAAMRAMLSEGELNQSLRETLAGAVFQLQGPVNLIAAAATLQRRRAGQSAAFDPLAQALADAQNAGEQAIATLQAAMPPAPEEPSGPVNLNEVLRDVLMLETEALLSAGITVDWRPAHVLPSVQGDPAALRNLFRQLVSNAVEAMNVRGWNERGLFLGTVARDGQVEVEIVDTGPGIPEALRLKIFEPFFSTKPSRGGARGVGLSLAQEIVSRHRGVLEIDPRHLGGCRLLVSFPASRVAANGAEGRG</sequence>
<comment type="caution">
    <text evidence="9">The sequence shown here is derived from an EMBL/GenBank/DDBJ whole genome shotgun (WGS) entry which is preliminary data.</text>
</comment>
<dbReference type="EC" id="2.7.13.3" evidence="2"/>
<dbReference type="PROSITE" id="PS50113">
    <property type="entry name" value="PAC"/>
    <property type="match status" value="1"/>
</dbReference>
<dbReference type="CDD" id="cd00130">
    <property type="entry name" value="PAS"/>
    <property type="match status" value="1"/>
</dbReference>
<dbReference type="Pfam" id="PF00989">
    <property type="entry name" value="PAS"/>
    <property type="match status" value="1"/>
</dbReference>
<dbReference type="InterPro" id="IPR052162">
    <property type="entry name" value="Sensor_kinase/Photoreceptor"/>
</dbReference>
<dbReference type="PROSITE" id="PS50112">
    <property type="entry name" value="PAS"/>
    <property type="match status" value="1"/>
</dbReference>
<keyword evidence="3" id="KW-0597">Phosphoprotein</keyword>
<evidence type="ECO:0000256" key="5">
    <source>
        <dbReference type="ARBA" id="ARBA00022777"/>
    </source>
</evidence>
<dbReference type="GO" id="GO:0006355">
    <property type="term" value="P:regulation of DNA-templated transcription"/>
    <property type="evidence" value="ECO:0007669"/>
    <property type="project" value="InterPro"/>
</dbReference>
<dbReference type="SUPFAM" id="SSF55785">
    <property type="entry name" value="PYP-like sensor domain (PAS domain)"/>
    <property type="match status" value="2"/>
</dbReference>
<dbReference type="InterPro" id="IPR013767">
    <property type="entry name" value="PAS_fold"/>
</dbReference>
<evidence type="ECO:0000256" key="3">
    <source>
        <dbReference type="ARBA" id="ARBA00022553"/>
    </source>
</evidence>
<reference evidence="9 10" key="2">
    <citation type="submission" date="2018-04" db="EMBL/GenBank/DDBJ databases">
        <title>Thauera lacus sp. nov., isolated from an saline lake in Inner Mongolia, China.</title>
        <authorList>
            <person name="Liang Q.-Y."/>
        </authorList>
    </citation>
    <scope>NUCLEOTIDE SEQUENCE [LARGE SCALE GENOMIC DNA]</scope>
    <source>
        <strain evidence="9 10">D20</strain>
    </source>
</reference>
<dbReference type="SUPFAM" id="SSF55874">
    <property type="entry name" value="ATPase domain of HSP90 chaperone/DNA topoisomerase II/histidine kinase"/>
    <property type="match status" value="1"/>
</dbReference>
<evidence type="ECO:0000313" key="10">
    <source>
        <dbReference type="Proteomes" id="UP000241193"/>
    </source>
</evidence>
<dbReference type="InterPro" id="IPR035965">
    <property type="entry name" value="PAS-like_dom_sf"/>
</dbReference>
<dbReference type="InterPro" id="IPR000014">
    <property type="entry name" value="PAS"/>
</dbReference>
<evidence type="ECO:0000256" key="4">
    <source>
        <dbReference type="ARBA" id="ARBA00022679"/>
    </source>
</evidence>
<dbReference type="InterPro" id="IPR004358">
    <property type="entry name" value="Sig_transdc_His_kin-like_C"/>
</dbReference>
<feature type="domain" description="PAC" evidence="8">
    <location>
        <begin position="91"/>
        <end position="147"/>
    </location>
</feature>
<comment type="catalytic activity">
    <reaction evidence="1">
        <text>ATP + protein L-histidine = ADP + protein N-phospho-L-histidine.</text>
        <dbReference type="EC" id="2.7.13.3"/>
    </reaction>
</comment>
<evidence type="ECO:0000259" key="8">
    <source>
        <dbReference type="PROSITE" id="PS50113"/>
    </source>
</evidence>
<dbReference type="NCBIfam" id="TIGR00229">
    <property type="entry name" value="sensory_box"/>
    <property type="match status" value="1"/>
</dbReference>
<feature type="domain" description="PAS" evidence="7">
    <location>
        <begin position="20"/>
        <end position="66"/>
    </location>
</feature>
<keyword evidence="10" id="KW-1185">Reference proteome</keyword>
<feature type="domain" description="Histidine kinase" evidence="6">
    <location>
        <begin position="302"/>
        <end position="517"/>
    </location>
</feature>
<dbReference type="GO" id="GO:0009399">
    <property type="term" value="P:nitrogen fixation"/>
    <property type="evidence" value="ECO:0007669"/>
    <property type="project" value="InterPro"/>
</dbReference>
<dbReference type="PROSITE" id="PS50109">
    <property type="entry name" value="HIS_KIN"/>
    <property type="match status" value="1"/>
</dbReference>
<evidence type="ECO:0000256" key="1">
    <source>
        <dbReference type="ARBA" id="ARBA00000085"/>
    </source>
</evidence>
<dbReference type="InterPro" id="IPR000700">
    <property type="entry name" value="PAS-assoc_C"/>
</dbReference>
<organism evidence="9 10">
    <name type="scientific">Pseudothauera lacus</name>
    <dbReference type="NCBI Taxonomy" id="2136175"/>
    <lineage>
        <taxon>Bacteria</taxon>
        <taxon>Pseudomonadati</taxon>
        <taxon>Pseudomonadota</taxon>
        <taxon>Betaproteobacteria</taxon>
        <taxon>Rhodocyclales</taxon>
        <taxon>Zoogloeaceae</taxon>
        <taxon>Pseudothauera</taxon>
    </lineage>
</organism>
<protein>
    <recommendedName>
        <fullName evidence="2">histidine kinase</fullName>
        <ecNumber evidence="2">2.7.13.3</ecNumber>
    </recommendedName>
</protein>
<dbReference type="GO" id="GO:0007165">
    <property type="term" value="P:signal transduction"/>
    <property type="evidence" value="ECO:0007669"/>
    <property type="project" value="InterPro"/>
</dbReference>
<dbReference type="PANTHER" id="PTHR43304:SF1">
    <property type="entry name" value="PAC DOMAIN-CONTAINING PROTEIN"/>
    <property type="match status" value="1"/>
</dbReference>
<dbReference type="EMBL" id="PZKC01000002">
    <property type="protein sequence ID" value="PTD97678.1"/>
    <property type="molecule type" value="Genomic_DNA"/>
</dbReference>
<dbReference type="InterPro" id="IPR014285">
    <property type="entry name" value="N_fixation_neg-reg_NifL"/>
</dbReference>
<dbReference type="SMART" id="SM00091">
    <property type="entry name" value="PAS"/>
    <property type="match status" value="2"/>
</dbReference>
<dbReference type="OrthoDB" id="9772100at2"/>
<proteinExistence type="predicted"/>
<dbReference type="InterPro" id="IPR005467">
    <property type="entry name" value="His_kinase_dom"/>
</dbReference>
<dbReference type="Gene3D" id="3.30.565.10">
    <property type="entry name" value="Histidine kinase-like ATPase, C-terminal domain"/>
    <property type="match status" value="1"/>
</dbReference>
<evidence type="ECO:0000259" key="7">
    <source>
        <dbReference type="PROSITE" id="PS50112"/>
    </source>
</evidence>
<dbReference type="InterPro" id="IPR036890">
    <property type="entry name" value="HATPase_C_sf"/>
</dbReference>
<dbReference type="CDD" id="cd00075">
    <property type="entry name" value="HATPase"/>
    <property type="match status" value="1"/>
</dbReference>